<evidence type="ECO:0000256" key="1">
    <source>
        <dbReference type="ARBA" id="ARBA00022598"/>
    </source>
</evidence>
<evidence type="ECO:0000313" key="13">
    <source>
        <dbReference type="Proteomes" id="UP000830055"/>
    </source>
</evidence>
<dbReference type="SUPFAM" id="SSF51984">
    <property type="entry name" value="MurCD N-terminal domain"/>
    <property type="match status" value="1"/>
</dbReference>
<evidence type="ECO:0000256" key="5">
    <source>
        <dbReference type="ARBA" id="ARBA00022960"/>
    </source>
</evidence>
<keyword evidence="3" id="KW-0547">Nucleotide-binding</keyword>
<keyword evidence="4" id="KW-0067">ATP-binding</keyword>
<dbReference type="Gene3D" id="3.40.50.720">
    <property type="entry name" value="NAD(P)-binding Rossmann-like Domain"/>
    <property type="match status" value="1"/>
</dbReference>
<dbReference type="Proteomes" id="UP000830055">
    <property type="component" value="Chromosome"/>
</dbReference>
<evidence type="ECO:0000259" key="10">
    <source>
        <dbReference type="Pfam" id="PF02875"/>
    </source>
</evidence>
<dbReference type="PANTHER" id="PTHR43445">
    <property type="entry name" value="UDP-N-ACETYLMURAMATE--L-ALANINE LIGASE-RELATED"/>
    <property type="match status" value="1"/>
</dbReference>
<dbReference type="PANTHER" id="PTHR43445:SF5">
    <property type="entry name" value="UDP-N-ACETYLMURAMATE--L-ALANYL-GAMMA-D-GLUTAMYL-MESO-2,6-DIAMINOHEPTANDIOATE LIGASE"/>
    <property type="match status" value="1"/>
</dbReference>
<sequence length="490" mass="53191">MSDPLLDLDPALNRLPDRIESIHLMGVGGTAMAALAGMLVQRGYRVSGSDNPLYPPMSDLLARLGIPICTGYRPDNLAGRPDLVVVGNVISRDNPEAQALVRLGLPYLSMPQVLEQLFLAQRCPLVVAGTHGKTTTASMLAAALHALGSDPSFMIGGIVQEFAANFRLGAGPFFVIEGDEYDTAFFDKGSKFLHYRPEIAIITSIEFDHADIFADLEAIKRSFRAFVALLPATGLLVANLDDEQVADVVRDAPCPVQGYGCSIGRHWRLTELDIGRERSSFSLERQGQAFTRLSIGQPGLHNCLNAVAVAAVLHRLGFDQSALGRSLAAFRGVRRRQEVRGTVDGITVIDDFAHHPTAVRETLRALRQAYAGQRLIAVFEPRSNTSRRSLFQEAYASSFDAADLAIIKEPPVLKSSDRDDRLAADRLAADIGNHGVPATACADTETILAWLEQEARPGDVIAILSNGGFDHIHQRLLEILQRRRGSDACG</sequence>
<dbReference type="Gene3D" id="3.40.1190.10">
    <property type="entry name" value="Mur-like, catalytic domain"/>
    <property type="match status" value="1"/>
</dbReference>
<keyword evidence="8" id="KW-0961">Cell wall biogenesis/degradation</keyword>
<evidence type="ECO:0000256" key="8">
    <source>
        <dbReference type="ARBA" id="ARBA00023316"/>
    </source>
</evidence>
<feature type="domain" description="Mur ligase central" evidence="11">
    <location>
        <begin position="127"/>
        <end position="312"/>
    </location>
</feature>
<evidence type="ECO:0000256" key="4">
    <source>
        <dbReference type="ARBA" id="ARBA00022840"/>
    </source>
</evidence>
<dbReference type="SUPFAM" id="SSF53244">
    <property type="entry name" value="MurD-like peptide ligases, peptide-binding domain"/>
    <property type="match status" value="1"/>
</dbReference>
<dbReference type="InterPro" id="IPR036615">
    <property type="entry name" value="Mur_ligase_C_dom_sf"/>
</dbReference>
<reference evidence="12 13" key="1">
    <citation type="submission" date="2022-01" db="EMBL/GenBank/DDBJ databases">
        <title>Desulfofustis limnae sp. nov., a novel mesophilic sulfate-reducing bacterium isolated from marsh soil.</title>
        <authorList>
            <person name="Watanabe M."/>
            <person name="Takahashi A."/>
            <person name="Kojima H."/>
            <person name="Fukui M."/>
        </authorList>
    </citation>
    <scope>NUCLEOTIDE SEQUENCE [LARGE SCALE GENOMIC DNA]</scope>
    <source>
        <strain evidence="12 13">PPLL</strain>
    </source>
</reference>
<dbReference type="RefSeq" id="WP_284153918.1">
    <property type="nucleotide sequence ID" value="NZ_AP025516.1"/>
</dbReference>
<dbReference type="InterPro" id="IPR050061">
    <property type="entry name" value="MurCDEF_pg_biosynth"/>
</dbReference>
<dbReference type="InterPro" id="IPR013221">
    <property type="entry name" value="Mur_ligase_cen"/>
</dbReference>
<dbReference type="Pfam" id="PF01225">
    <property type="entry name" value="Mur_ligase"/>
    <property type="match status" value="1"/>
</dbReference>
<keyword evidence="2" id="KW-0132">Cell division</keyword>
<proteinExistence type="predicted"/>
<evidence type="ECO:0000256" key="2">
    <source>
        <dbReference type="ARBA" id="ARBA00022618"/>
    </source>
</evidence>
<keyword evidence="6" id="KW-0573">Peptidoglycan synthesis</keyword>
<keyword evidence="1 12" id="KW-0436">Ligase</keyword>
<dbReference type="InterPro" id="IPR036565">
    <property type="entry name" value="Mur-like_cat_sf"/>
</dbReference>
<evidence type="ECO:0000259" key="9">
    <source>
        <dbReference type="Pfam" id="PF01225"/>
    </source>
</evidence>
<keyword evidence="13" id="KW-1185">Reference proteome</keyword>
<dbReference type="InterPro" id="IPR004101">
    <property type="entry name" value="Mur_ligase_C"/>
</dbReference>
<evidence type="ECO:0000259" key="11">
    <source>
        <dbReference type="Pfam" id="PF08245"/>
    </source>
</evidence>
<dbReference type="NCBIfam" id="TIGR01081">
    <property type="entry name" value="mpl"/>
    <property type="match status" value="1"/>
</dbReference>
<protein>
    <submittedName>
        <fullName evidence="12">UDP-N-acetylmuramate:L-alanyl-gamma-D-glutamyl-me so-diaminopimelate ligase</fullName>
    </submittedName>
</protein>
<keyword evidence="5" id="KW-0133">Cell shape</keyword>
<name>A0ABN6M5K1_9BACT</name>
<feature type="domain" description="Mur ligase N-terminal catalytic" evidence="9">
    <location>
        <begin position="22"/>
        <end position="120"/>
    </location>
</feature>
<feature type="domain" description="Mur ligase C-terminal" evidence="10">
    <location>
        <begin position="335"/>
        <end position="467"/>
    </location>
</feature>
<dbReference type="GO" id="GO:0016874">
    <property type="term" value="F:ligase activity"/>
    <property type="evidence" value="ECO:0007669"/>
    <property type="project" value="UniProtKB-KW"/>
</dbReference>
<gene>
    <name evidence="12" type="primary">mpl</name>
    <name evidence="12" type="ORF">DPPLL_12130</name>
</gene>
<dbReference type="InterPro" id="IPR005757">
    <property type="entry name" value="Mpl"/>
</dbReference>
<organism evidence="12 13">
    <name type="scientific">Desulfofustis limnaeus</name>
    <dbReference type="NCBI Taxonomy" id="2740163"/>
    <lineage>
        <taxon>Bacteria</taxon>
        <taxon>Pseudomonadati</taxon>
        <taxon>Thermodesulfobacteriota</taxon>
        <taxon>Desulfobulbia</taxon>
        <taxon>Desulfobulbales</taxon>
        <taxon>Desulfocapsaceae</taxon>
        <taxon>Desulfofustis</taxon>
    </lineage>
</organism>
<evidence type="ECO:0000313" key="12">
    <source>
        <dbReference type="EMBL" id="BDD86848.1"/>
    </source>
</evidence>
<dbReference type="Gene3D" id="3.90.190.20">
    <property type="entry name" value="Mur ligase, C-terminal domain"/>
    <property type="match status" value="1"/>
</dbReference>
<dbReference type="Pfam" id="PF02875">
    <property type="entry name" value="Mur_ligase_C"/>
    <property type="match status" value="1"/>
</dbReference>
<evidence type="ECO:0000256" key="7">
    <source>
        <dbReference type="ARBA" id="ARBA00023306"/>
    </source>
</evidence>
<dbReference type="Pfam" id="PF08245">
    <property type="entry name" value="Mur_ligase_M"/>
    <property type="match status" value="1"/>
</dbReference>
<keyword evidence="7" id="KW-0131">Cell cycle</keyword>
<accession>A0ABN6M5K1</accession>
<dbReference type="EMBL" id="AP025516">
    <property type="protein sequence ID" value="BDD86848.1"/>
    <property type="molecule type" value="Genomic_DNA"/>
</dbReference>
<dbReference type="SUPFAM" id="SSF53623">
    <property type="entry name" value="MurD-like peptide ligases, catalytic domain"/>
    <property type="match status" value="1"/>
</dbReference>
<evidence type="ECO:0000256" key="3">
    <source>
        <dbReference type="ARBA" id="ARBA00022741"/>
    </source>
</evidence>
<evidence type="ECO:0000256" key="6">
    <source>
        <dbReference type="ARBA" id="ARBA00022984"/>
    </source>
</evidence>
<dbReference type="InterPro" id="IPR000713">
    <property type="entry name" value="Mur_ligase_N"/>
</dbReference>